<dbReference type="GO" id="GO:0009231">
    <property type="term" value="P:riboflavin biosynthetic process"/>
    <property type="evidence" value="ECO:0007669"/>
    <property type="project" value="InterPro"/>
</dbReference>
<dbReference type="STRING" id="472759.Nhal_2054"/>
<dbReference type="InterPro" id="IPR050765">
    <property type="entry name" value="Riboflavin_Biosynth_HTPR"/>
</dbReference>
<evidence type="ECO:0000256" key="2">
    <source>
        <dbReference type="ARBA" id="ARBA00022857"/>
    </source>
</evidence>
<evidence type="ECO:0000256" key="1">
    <source>
        <dbReference type="ARBA" id="ARBA00005104"/>
    </source>
</evidence>
<dbReference type="HOGENOM" id="CLU_760382_0_0_6"/>
<dbReference type="OrthoDB" id="2313602at2"/>
<keyword evidence="2" id="KW-0521">NADP</keyword>
<dbReference type="EMBL" id="CP001798">
    <property type="protein sequence ID" value="ADE15158.1"/>
    <property type="molecule type" value="Genomic_DNA"/>
</dbReference>
<dbReference type="AlphaFoldDB" id="D5C4H4"/>
<accession>D5C4H4</accession>
<dbReference type="PANTHER" id="PTHR38011:SF7">
    <property type="entry name" value="2,5-DIAMINO-6-RIBOSYLAMINO-4(3H)-PYRIMIDINONE 5'-PHOSPHATE REDUCTASE"/>
    <property type="match status" value="1"/>
</dbReference>
<name>D5C4H4_NITHN</name>
<dbReference type="InterPro" id="IPR002734">
    <property type="entry name" value="RibDG_C"/>
</dbReference>
<evidence type="ECO:0000313" key="5">
    <source>
        <dbReference type="EMBL" id="ADE15158.1"/>
    </source>
</evidence>
<keyword evidence="3" id="KW-0560">Oxidoreductase</keyword>
<comment type="pathway">
    <text evidence="1">Cofactor biosynthesis; riboflavin biosynthesis.</text>
</comment>
<feature type="domain" description="Bacterial bifunctional deaminase-reductase C-terminal" evidence="4">
    <location>
        <begin position="143"/>
        <end position="335"/>
    </location>
</feature>
<organism evidence="5 6">
    <name type="scientific">Nitrosococcus halophilus (strain Nc4)</name>
    <dbReference type="NCBI Taxonomy" id="472759"/>
    <lineage>
        <taxon>Bacteria</taxon>
        <taxon>Pseudomonadati</taxon>
        <taxon>Pseudomonadota</taxon>
        <taxon>Gammaproteobacteria</taxon>
        <taxon>Chromatiales</taxon>
        <taxon>Chromatiaceae</taxon>
        <taxon>Nitrosococcus</taxon>
    </lineage>
</organism>
<dbReference type="Proteomes" id="UP000001844">
    <property type="component" value="Chromosome"/>
</dbReference>
<sequence>MECAVLDSSVDGIWESLLDFKRWCRNDVSAPEPPCVFFYPLESRGQTSLWQFTASLEVIAKIKPKALILVYLSAPKPPYPHLDNLTLAPIPTLLAFDPSALSLGESPWCYSRGPALPCHLLTAFRLYLPCLTGHHIASQNHSPWVSGHLAQTLDGKIAAASGHSQWISNHADRKHAHRLRALHDAVLVGRSTIEKDNPRLTVREVQGENPDRVVLDRHCHLLAGEKLYRIFHEPGNNWLLHSGSLDKVTERYPIPEKVTPLPIRNQEGKNDSKIMDLKAVLEAIWSIGIRSVFVEGGGKTLSLFLAAGRTDLLHLHIAPLLLGSGLPSFQLSPVDRIQEGTYFHMTHFYLDKEILLECVPRHRP</sequence>
<dbReference type="InterPro" id="IPR024072">
    <property type="entry name" value="DHFR-like_dom_sf"/>
</dbReference>
<dbReference type="Gene3D" id="3.40.430.10">
    <property type="entry name" value="Dihydrofolate Reductase, subunit A"/>
    <property type="match status" value="1"/>
</dbReference>
<dbReference type="PANTHER" id="PTHR38011">
    <property type="entry name" value="DIHYDROFOLATE REDUCTASE FAMILY PROTEIN (AFU_ORTHOLOGUE AFUA_8G06820)"/>
    <property type="match status" value="1"/>
</dbReference>
<evidence type="ECO:0000256" key="3">
    <source>
        <dbReference type="ARBA" id="ARBA00023002"/>
    </source>
</evidence>
<protein>
    <submittedName>
        <fullName evidence="5">Bifunctional deaminase-reductase domain protein</fullName>
    </submittedName>
</protein>
<reference evidence="6" key="1">
    <citation type="submission" date="2010-04" db="EMBL/GenBank/DDBJ databases">
        <title>Complete genome sequence of Nitrosococcus halophilus Nc4, a salt-adapted, aerobic obligate ammonia-oxidizing sulfur purple bacterium.</title>
        <authorList>
            <consortium name="US DOE Joint Genome Institute"/>
            <person name="Campbell M.A."/>
            <person name="Malfatti S.A."/>
            <person name="Chain P.S.G."/>
            <person name="Heidelberg J.F."/>
            <person name="Ward B.B."/>
            <person name="Klotz M.G."/>
        </authorList>
    </citation>
    <scope>NUCLEOTIDE SEQUENCE [LARGE SCALE GENOMIC DNA]</scope>
    <source>
        <strain evidence="6">Nc4</strain>
    </source>
</reference>
<dbReference type="RefSeq" id="WP_013033023.1">
    <property type="nucleotide sequence ID" value="NC_013960.1"/>
</dbReference>
<dbReference type="Pfam" id="PF01872">
    <property type="entry name" value="RibD_C"/>
    <property type="match status" value="1"/>
</dbReference>
<proteinExistence type="predicted"/>
<gene>
    <name evidence="5" type="ordered locus">Nhal_2054</name>
</gene>
<keyword evidence="6" id="KW-1185">Reference proteome</keyword>
<dbReference type="SUPFAM" id="SSF53597">
    <property type="entry name" value="Dihydrofolate reductase-like"/>
    <property type="match status" value="1"/>
</dbReference>
<dbReference type="GO" id="GO:0008703">
    <property type="term" value="F:5-amino-6-(5-phosphoribosylamino)uracil reductase activity"/>
    <property type="evidence" value="ECO:0007669"/>
    <property type="project" value="InterPro"/>
</dbReference>
<evidence type="ECO:0000313" key="6">
    <source>
        <dbReference type="Proteomes" id="UP000001844"/>
    </source>
</evidence>
<evidence type="ECO:0000259" key="4">
    <source>
        <dbReference type="Pfam" id="PF01872"/>
    </source>
</evidence>
<dbReference type="KEGG" id="nhl:Nhal_2054"/>
<dbReference type="eggNOG" id="COG1985">
    <property type="taxonomic scope" value="Bacteria"/>
</dbReference>